<feature type="domain" description="Response regulatory" evidence="2">
    <location>
        <begin position="23"/>
        <end position="139"/>
    </location>
</feature>
<dbReference type="PROSITE" id="PS50110">
    <property type="entry name" value="RESPONSE_REGULATORY"/>
    <property type="match status" value="1"/>
</dbReference>
<dbReference type="SUPFAM" id="SSF81606">
    <property type="entry name" value="PP2C-like"/>
    <property type="match status" value="1"/>
</dbReference>
<evidence type="ECO:0000313" key="3">
    <source>
        <dbReference type="EMBL" id="VAW91255.1"/>
    </source>
</evidence>
<dbReference type="SMART" id="SM00331">
    <property type="entry name" value="PP2C_SIG"/>
    <property type="match status" value="1"/>
</dbReference>
<dbReference type="Pfam" id="PF07228">
    <property type="entry name" value="SpoIIE"/>
    <property type="match status" value="1"/>
</dbReference>
<dbReference type="Gene3D" id="3.30.565.10">
    <property type="entry name" value="Histidine kinase-like ATPase, C-terminal domain"/>
    <property type="match status" value="1"/>
</dbReference>
<evidence type="ECO:0000256" key="1">
    <source>
        <dbReference type="ARBA" id="ARBA00022801"/>
    </source>
</evidence>
<dbReference type="Gene3D" id="3.40.50.2300">
    <property type="match status" value="1"/>
</dbReference>
<dbReference type="AlphaFoldDB" id="A0A3B0ZCW4"/>
<dbReference type="InterPro" id="IPR052016">
    <property type="entry name" value="Bact_Sigma-Reg"/>
</dbReference>
<name>A0A3B0ZCW4_9ZZZZ</name>
<dbReference type="InterPro" id="IPR036457">
    <property type="entry name" value="PPM-type-like_dom_sf"/>
</dbReference>
<dbReference type="PANTHER" id="PTHR43156">
    <property type="entry name" value="STAGE II SPORULATION PROTEIN E-RELATED"/>
    <property type="match status" value="1"/>
</dbReference>
<dbReference type="GO" id="GO:0016791">
    <property type="term" value="F:phosphatase activity"/>
    <property type="evidence" value="ECO:0007669"/>
    <property type="project" value="TreeGrafter"/>
</dbReference>
<dbReference type="CDD" id="cd17546">
    <property type="entry name" value="REC_hyHK_CKI1_RcsC-like"/>
    <property type="match status" value="1"/>
</dbReference>
<dbReference type="InterPro" id="IPR011006">
    <property type="entry name" value="CheY-like_superfamily"/>
</dbReference>
<dbReference type="EMBL" id="UOFR01000010">
    <property type="protein sequence ID" value="VAW91255.1"/>
    <property type="molecule type" value="Genomic_DNA"/>
</dbReference>
<protein>
    <submittedName>
        <fullName evidence="3">Serine phosphatase RsbU, regulator of sigma subunit</fullName>
    </submittedName>
</protein>
<dbReference type="PANTHER" id="PTHR43156:SF2">
    <property type="entry name" value="STAGE II SPORULATION PROTEIN E"/>
    <property type="match status" value="1"/>
</dbReference>
<dbReference type="InterPro" id="IPR001789">
    <property type="entry name" value="Sig_transdc_resp-reg_receiver"/>
</dbReference>
<organism evidence="3">
    <name type="scientific">hydrothermal vent metagenome</name>
    <dbReference type="NCBI Taxonomy" id="652676"/>
    <lineage>
        <taxon>unclassified sequences</taxon>
        <taxon>metagenomes</taxon>
        <taxon>ecological metagenomes</taxon>
    </lineage>
</organism>
<dbReference type="SUPFAM" id="SSF52172">
    <property type="entry name" value="CheY-like"/>
    <property type="match status" value="1"/>
</dbReference>
<proteinExistence type="predicted"/>
<sequence length="591" mass="65995">MPIARKINDQQHLFSVDDSVNKRALIVDDDAVNRMILEGMLSNSGFDVISAEDGQQAIQKFIDHGPCVILMDIVMPVLDGYQATEKIKQLAGERFVPIIFLTSVTNEDELAKCVKVGGDDFLTKPYSQVILLAKIEALTRLSQLYRTIQDQRDEIDVHNEHMLCEQKVAKKIFSNVVHEGCLDMSIIKYMLSPLSIFNGDILLAARTPSGGLNVLLGDATGHGLPAAIGAVPVSDLFYNLTENGATVDEIVLELNSKLKAILPPEFFFCACVLNISNDFRLLTLWHGGLPEVLIYSAEDKNLSHVIRSTNFPLGVVDNKSLKTDLHIFDLDKGDRIYLYSDGITEAKNIKNEQFTDERLLACFNESKPADEMFDHVLSRVNAFRGEQEQSDDLTFLEINADVDEAVQVIESEPTAATLPYPRDWGMSMNLTKQDFIETNPVSVLTKFTTQVDGLMQHRENIFVILSELYNNALDHGVLDLDSTVKTEKDGFTKFLMMRHEKLLELDDHGYINITLEHTPTAEGGELIIRVEDSGNGFDFSAMGTDMGLNLGFSSRGYPLLKSLCKEYRYTGVGNIAIATYEWFKNRKGGEA</sequence>
<dbReference type="SMART" id="SM00448">
    <property type="entry name" value="REC"/>
    <property type="match status" value="1"/>
</dbReference>
<dbReference type="InterPro" id="IPR036890">
    <property type="entry name" value="HATPase_C_sf"/>
</dbReference>
<gene>
    <name evidence="3" type="ORF">MNBD_GAMMA21-294</name>
</gene>
<reference evidence="3" key="1">
    <citation type="submission" date="2018-06" db="EMBL/GenBank/DDBJ databases">
        <authorList>
            <person name="Zhirakovskaya E."/>
        </authorList>
    </citation>
    <scope>NUCLEOTIDE SEQUENCE</scope>
</reference>
<dbReference type="Gene3D" id="3.60.40.10">
    <property type="entry name" value="PPM-type phosphatase domain"/>
    <property type="match status" value="1"/>
</dbReference>
<evidence type="ECO:0000259" key="2">
    <source>
        <dbReference type="PROSITE" id="PS50110"/>
    </source>
</evidence>
<keyword evidence="1" id="KW-0378">Hydrolase</keyword>
<dbReference type="Pfam" id="PF00072">
    <property type="entry name" value="Response_reg"/>
    <property type="match status" value="1"/>
</dbReference>
<dbReference type="SUPFAM" id="SSF55874">
    <property type="entry name" value="ATPase domain of HSP90 chaperone/DNA topoisomerase II/histidine kinase"/>
    <property type="match status" value="1"/>
</dbReference>
<dbReference type="InterPro" id="IPR001932">
    <property type="entry name" value="PPM-type_phosphatase-like_dom"/>
</dbReference>
<accession>A0A3B0ZCW4</accession>
<dbReference type="GO" id="GO:0000160">
    <property type="term" value="P:phosphorelay signal transduction system"/>
    <property type="evidence" value="ECO:0007669"/>
    <property type="project" value="InterPro"/>
</dbReference>